<dbReference type="STRING" id="410332.SAMN04488550_2614"/>
<comment type="caution">
    <text evidence="11">The sequence shown here is derived from an EMBL/GenBank/DDBJ whole genome shotgun (WGS) entry which is preliminary data.</text>
</comment>
<evidence type="ECO:0000256" key="9">
    <source>
        <dbReference type="ARBA" id="ARBA00023136"/>
    </source>
</evidence>
<name>M3UY75_GORML</name>
<evidence type="ECO:0000256" key="6">
    <source>
        <dbReference type="ARBA" id="ARBA00022840"/>
    </source>
</evidence>
<dbReference type="AlphaFoldDB" id="M3UY75"/>
<evidence type="ECO:0000256" key="4">
    <source>
        <dbReference type="ARBA" id="ARBA00022496"/>
    </source>
</evidence>
<evidence type="ECO:0000256" key="8">
    <source>
        <dbReference type="ARBA" id="ARBA00023065"/>
    </source>
</evidence>
<protein>
    <submittedName>
        <fullName evidence="11">Putative ABC transporter ATP-binding protein</fullName>
    </submittedName>
</protein>
<dbReference type="EMBL" id="BAOP01000021">
    <property type="protein sequence ID" value="GAC80732.1"/>
    <property type="molecule type" value="Genomic_DNA"/>
</dbReference>
<keyword evidence="2" id="KW-0813">Transport</keyword>
<keyword evidence="3" id="KW-1003">Cell membrane</keyword>
<dbReference type="Proteomes" id="UP000035009">
    <property type="component" value="Unassembled WGS sequence"/>
</dbReference>
<dbReference type="InterPro" id="IPR027417">
    <property type="entry name" value="P-loop_NTPase"/>
</dbReference>
<evidence type="ECO:0000256" key="2">
    <source>
        <dbReference type="ARBA" id="ARBA00022448"/>
    </source>
</evidence>
<comment type="subcellular location">
    <subcellularLocation>
        <location evidence="1">Cell membrane</location>
        <topology evidence="1">Peripheral membrane protein</topology>
    </subcellularLocation>
</comment>
<gene>
    <name evidence="11" type="ORF">GM1_021_00180</name>
</gene>
<dbReference type="eggNOG" id="COG1120">
    <property type="taxonomic scope" value="Bacteria"/>
</dbReference>
<dbReference type="PANTHER" id="PTHR42771">
    <property type="entry name" value="IRON(3+)-HYDROXAMATE IMPORT ATP-BINDING PROTEIN FHUC"/>
    <property type="match status" value="1"/>
</dbReference>
<evidence type="ECO:0000256" key="3">
    <source>
        <dbReference type="ARBA" id="ARBA00022475"/>
    </source>
</evidence>
<keyword evidence="8" id="KW-0406">Ion transport</keyword>
<evidence type="ECO:0000259" key="10">
    <source>
        <dbReference type="PROSITE" id="PS50893"/>
    </source>
</evidence>
<dbReference type="CDD" id="cd03214">
    <property type="entry name" value="ABC_Iron-Siderophores_B12_Hemin"/>
    <property type="match status" value="1"/>
</dbReference>
<sequence>MTTTNPILSAHGLSVGYNGDIVVADLDVDIAAGEVTTIIGPNGCGKSTLLRTLSKLLTPAAGHVRLDGVDLASLRPRDIARRLAMLPQNPIAPSGLSVLDLVSRGRSPYQSWYRQWSSDDEEAVSRAMRLTSILDLADRPVEDLSGGQRQRAWIAMTLAQDTDLVLLDEPTTYLDLAHAVDVLDLVDELRDDHGKTVVMVLHDLNLAARSSDHLIVMRDGVVLTRGTPAEVLTVEVLRDAFGLSAQVLTDPETGGPLVVPTVASARRRKGTLLSKPSV</sequence>
<proteinExistence type="predicted"/>
<dbReference type="RefSeq" id="WP_008379948.1">
    <property type="nucleotide sequence ID" value="NZ_BAOP01000021.1"/>
</dbReference>
<dbReference type="PROSITE" id="PS00211">
    <property type="entry name" value="ABC_TRANSPORTER_1"/>
    <property type="match status" value="1"/>
</dbReference>
<keyword evidence="5" id="KW-0547">Nucleotide-binding</keyword>
<evidence type="ECO:0000313" key="12">
    <source>
        <dbReference type="Proteomes" id="UP000035009"/>
    </source>
</evidence>
<dbReference type="InterPro" id="IPR017871">
    <property type="entry name" value="ABC_transporter-like_CS"/>
</dbReference>
<dbReference type="FunFam" id="3.40.50.300:FF:000134">
    <property type="entry name" value="Iron-enterobactin ABC transporter ATP-binding protein"/>
    <property type="match status" value="1"/>
</dbReference>
<dbReference type="GO" id="GO:0005524">
    <property type="term" value="F:ATP binding"/>
    <property type="evidence" value="ECO:0007669"/>
    <property type="project" value="UniProtKB-KW"/>
</dbReference>
<evidence type="ECO:0000313" key="11">
    <source>
        <dbReference type="EMBL" id="GAC80732.1"/>
    </source>
</evidence>
<keyword evidence="12" id="KW-1185">Reference proteome</keyword>
<keyword evidence="6 11" id="KW-0067">ATP-binding</keyword>
<dbReference type="InterPro" id="IPR003593">
    <property type="entry name" value="AAA+_ATPase"/>
</dbReference>
<accession>M3UY75</accession>
<dbReference type="SMART" id="SM00382">
    <property type="entry name" value="AAA"/>
    <property type="match status" value="1"/>
</dbReference>
<dbReference type="GO" id="GO:0005886">
    <property type="term" value="C:plasma membrane"/>
    <property type="evidence" value="ECO:0007669"/>
    <property type="project" value="UniProtKB-SubCell"/>
</dbReference>
<keyword evidence="4" id="KW-0410">Iron transport</keyword>
<dbReference type="SUPFAM" id="SSF52540">
    <property type="entry name" value="P-loop containing nucleoside triphosphate hydrolases"/>
    <property type="match status" value="1"/>
</dbReference>
<dbReference type="OrthoDB" id="3579586at2"/>
<dbReference type="Gene3D" id="3.40.50.300">
    <property type="entry name" value="P-loop containing nucleotide triphosphate hydrolases"/>
    <property type="match status" value="1"/>
</dbReference>
<keyword evidence="9" id="KW-0472">Membrane</keyword>
<evidence type="ECO:0000256" key="7">
    <source>
        <dbReference type="ARBA" id="ARBA00023004"/>
    </source>
</evidence>
<dbReference type="InterPro" id="IPR003439">
    <property type="entry name" value="ABC_transporter-like_ATP-bd"/>
</dbReference>
<feature type="domain" description="ABC transporter" evidence="10">
    <location>
        <begin position="8"/>
        <end position="244"/>
    </location>
</feature>
<dbReference type="PROSITE" id="PS50893">
    <property type="entry name" value="ABC_TRANSPORTER_2"/>
    <property type="match status" value="1"/>
</dbReference>
<dbReference type="InterPro" id="IPR051535">
    <property type="entry name" value="Siderophore_ABC-ATPase"/>
</dbReference>
<organism evidence="11 12">
    <name type="scientific">Gordonia malaquae NBRC 108250</name>
    <dbReference type="NCBI Taxonomy" id="1223542"/>
    <lineage>
        <taxon>Bacteria</taxon>
        <taxon>Bacillati</taxon>
        <taxon>Actinomycetota</taxon>
        <taxon>Actinomycetes</taxon>
        <taxon>Mycobacteriales</taxon>
        <taxon>Gordoniaceae</taxon>
        <taxon>Gordonia</taxon>
    </lineage>
</organism>
<dbReference type="PANTHER" id="PTHR42771:SF2">
    <property type="entry name" value="IRON(3+)-HYDROXAMATE IMPORT ATP-BINDING PROTEIN FHUC"/>
    <property type="match status" value="1"/>
</dbReference>
<dbReference type="Pfam" id="PF00005">
    <property type="entry name" value="ABC_tran"/>
    <property type="match status" value="1"/>
</dbReference>
<dbReference type="GO" id="GO:0016887">
    <property type="term" value="F:ATP hydrolysis activity"/>
    <property type="evidence" value="ECO:0007669"/>
    <property type="project" value="InterPro"/>
</dbReference>
<dbReference type="GO" id="GO:0006826">
    <property type="term" value="P:iron ion transport"/>
    <property type="evidence" value="ECO:0007669"/>
    <property type="project" value="UniProtKB-KW"/>
</dbReference>
<keyword evidence="7" id="KW-0408">Iron</keyword>
<reference evidence="11 12" key="1">
    <citation type="submission" date="2013-02" db="EMBL/GenBank/DDBJ databases">
        <title>Whole genome shotgun sequence of Gordonia malaquae NBRC 108250.</title>
        <authorList>
            <person name="Yoshida I."/>
            <person name="Hosoyama A."/>
            <person name="Tsuchikane K."/>
            <person name="Ando Y."/>
            <person name="Baba S."/>
            <person name="Ohji S."/>
            <person name="Hamada M."/>
            <person name="Tamura T."/>
            <person name="Yamazoe A."/>
            <person name="Yamazaki S."/>
            <person name="Fujita N."/>
        </authorList>
    </citation>
    <scope>NUCLEOTIDE SEQUENCE [LARGE SCALE GENOMIC DNA]</scope>
    <source>
        <strain evidence="11 12">NBRC 108250</strain>
    </source>
</reference>
<evidence type="ECO:0000256" key="1">
    <source>
        <dbReference type="ARBA" id="ARBA00004202"/>
    </source>
</evidence>
<evidence type="ECO:0000256" key="5">
    <source>
        <dbReference type="ARBA" id="ARBA00022741"/>
    </source>
</evidence>